<accession>A0ABS8NI62</accession>
<gene>
    <name evidence="1" type="ORF">LOC71_13275</name>
</gene>
<name>A0ABS8NI62_9BACT</name>
<evidence type="ECO:0000313" key="2">
    <source>
        <dbReference type="Proteomes" id="UP001430306"/>
    </source>
</evidence>
<evidence type="ECO:0000313" key="1">
    <source>
        <dbReference type="EMBL" id="MCC9643250.1"/>
    </source>
</evidence>
<dbReference type="Pfam" id="PF07617">
    <property type="entry name" value="DUF1579"/>
    <property type="match status" value="1"/>
</dbReference>
<organism evidence="1 2">
    <name type="scientific">Rhodopirellula halodulae</name>
    <dbReference type="NCBI Taxonomy" id="2894198"/>
    <lineage>
        <taxon>Bacteria</taxon>
        <taxon>Pseudomonadati</taxon>
        <taxon>Planctomycetota</taxon>
        <taxon>Planctomycetia</taxon>
        <taxon>Pirellulales</taxon>
        <taxon>Pirellulaceae</taxon>
        <taxon>Rhodopirellula</taxon>
    </lineage>
</organism>
<proteinExistence type="predicted"/>
<keyword evidence="2" id="KW-1185">Reference proteome</keyword>
<sequence length="156" mass="17750">MFSQPQSEHEWLEQLVGEWKFEHECSMPDGSINQAEGNMTCRTLNGMWLLSESSGESEEGAWSSLMSIGFDPKLGHYVGTFIGSMMANIWHYQGCLDESKTRLQLAAEGPKFEGEGTAHYRDTIIVVDENTWRMTSEMQTDEGEWVQFMSGKHTRV</sequence>
<dbReference type="RefSeq" id="WP_230274196.1">
    <property type="nucleotide sequence ID" value="NZ_JAJKFW010000023.1"/>
</dbReference>
<protein>
    <submittedName>
        <fullName evidence="1">DUF1579 domain-containing protein</fullName>
    </submittedName>
</protein>
<dbReference type="EMBL" id="JAJKFW010000023">
    <property type="protein sequence ID" value="MCC9643250.1"/>
    <property type="molecule type" value="Genomic_DNA"/>
</dbReference>
<dbReference type="InterPro" id="IPR011473">
    <property type="entry name" value="DUF1579"/>
</dbReference>
<dbReference type="Proteomes" id="UP001430306">
    <property type="component" value="Unassembled WGS sequence"/>
</dbReference>
<reference evidence="1" key="1">
    <citation type="submission" date="2021-11" db="EMBL/GenBank/DDBJ databases">
        <title>Genome sequence.</title>
        <authorList>
            <person name="Sun Q."/>
        </authorList>
    </citation>
    <scope>NUCLEOTIDE SEQUENCE</scope>
    <source>
        <strain evidence="1">JC740</strain>
    </source>
</reference>
<comment type="caution">
    <text evidence="1">The sequence shown here is derived from an EMBL/GenBank/DDBJ whole genome shotgun (WGS) entry which is preliminary data.</text>
</comment>